<dbReference type="InterPro" id="IPR028362">
    <property type="entry name" value="AlgI"/>
</dbReference>
<keyword evidence="6 7" id="KW-0472">Membrane</keyword>
<evidence type="ECO:0000313" key="10">
    <source>
        <dbReference type="Proteomes" id="UP000063147"/>
    </source>
</evidence>
<evidence type="ECO:0000256" key="4">
    <source>
        <dbReference type="ARBA" id="ARBA00022692"/>
    </source>
</evidence>
<evidence type="ECO:0000256" key="5">
    <source>
        <dbReference type="ARBA" id="ARBA00022989"/>
    </source>
</evidence>
<dbReference type="AlphaFoldDB" id="A0A0M4RYX6"/>
<dbReference type="GO" id="GO:0005886">
    <property type="term" value="C:plasma membrane"/>
    <property type="evidence" value="ECO:0007669"/>
    <property type="project" value="UniProtKB-SubCell"/>
</dbReference>
<dbReference type="GO" id="GO:0016746">
    <property type="term" value="F:acyltransferase activity"/>
    <property type="evidence" value="ECO:0007669"/>
    <property type="project" value="UniProtKB-KW"/>
</dbReference>
<feature type="transmembrane region" description="Helical" evidence="8">
    <location>
        <begin position="433"/>
        <end position="457"/>
    </location>
</feature>
<evidence type="ECO:0000256" key="1">
    <source>
        <dbReference type="ARBA" id="ARBA00004651"/>
    </source>
</evidence>
<feature type="transmembrane region" description="Helical" evidence="8">
    <location>
        <begin position="400"/>
        <end position="421"/>
    </location>
</feature>
<sequence length="459" mass="54024">MLFTTNIFLFFFFPFCVLGYFILNHFKNIKLNNLYLILTSLFFYAWAGINIVLYFIIFIIYIYLASHLLENSENDKQRKIRLISVLTSLIGILVYIKYFNFFIYNLNFIFELEIPKKDIIIPLGVSFIIFEAISYILDVYWKKAKATTLLDVALFLSFFPKVVSGPIVLWRDFSSQINNRKVSLDLFYSGVERIMIGFAKKAIIADTLGITVSNIIENLKYGIDNITAIGGMLCYTLQLYYDFSGYSDIAIGISNCFGFEIKENFNFPYVSSSITEFWRRWHISLGTWFREYLYIPLGGNKKGNIYLNLFIVFLVTGIWHGARWNYIIWGGIHGFFIILERYLSKNTVWYNKINLIYKRIFTFLIVSFSWVIFMLPKWSMVKKYYASIFSIAKKNINFTYSYYFDKRVITLIVIGLLGAILNKKIKNEKIKMIVCIIVFLLAIIFMINSTYSPFLYFQF</sequence>
<dbReference type="InterPro" id="IPR004299">
    <property type="entry name" value="MBOAT_fam"/>
</dbReference>
<evidence type="ECO:0000256" key="3">
    <source>
        <dbReference type="ARBA" id="ARBA00022475"/>
    </source>
</evidence>
<proteinExistence type="inferred from homology"/>
<keyword evidence="7" id="KW-0808">Transferase</keyword>
<reference evidence="10" key="1">
    <citation type="submission" date="2015-09" db="EMBL/GenBank/DDBJ databases">
        <authorList>
            <person name="Kook J.-K."/>
            <person name="Park S.-N."/>
            <person name="Lim Y.K."/>
            <person name="Jo E."/>
        </authorList>
    </citation>
    <scope>NUCLEOTIDE SEQUENCE [LARGE SCALE GENOMIC DNA]</scope>
    <source>
        <strain evidence="10">KCOM 1279</strain>
    </source>
</reference>
<dbReference type="PANTHER" id="PTHR13285:SF18">
    <property type="entry name" value="PROTEIN-CYSTEINE N-PALMITOYLTRANSFERASE RASP"/>
    <property type="match status" value="1"/>
</dbReference>
<dbReference type="PIRSF" id="PIRSF500217">
    <property type="entry name" value="AlgI"/>
    <property type="match status" value="1"/>
</dbReference>
<keyword evidence="5 8" id="KW-1133">Transmembrane helix</keyword>
<feature type="transmembrane region" description="Helical" evidence="8">
    <location>
        <begin position="326"/>
        <end position="343"/>
    </location>
</feature>
<evidence type="ECO:0000256" key="6">
    <source>
        <dbReference type="ARBA" id="ARBA00023136"/>
    </source>
</evidence>
<dbReference type="GO" id="GO:0042121">
    <property type="term" value="P:alginic acid biosynthetic process"/>
    <property type="evidence" value="ECO:0007669"/>
    <property type="project" value="InterPro"/>
</dbReference>
<gene>
    <name evidence="9" type="ORF">RN98_11105</name>
</gene>
<feature type="transmembrane region" description="Helical" evidence="8">
    <location>
        <begin position="303"/>
        <end position="320"/>
    </location>
</feature>
<comment type="subcellular location">
    <subcellularLocation>
        <location evidence="1">Cell membrane</location>
        <topology evidence="1">Multi-pass membrane protein</topology>
    </subcellularLocation>
</comment>
<dbReference type="PIRSF" id="PIRSF016636">
    <property type="entry name" value="AlgI_DltB"/>
    <property type="match status" value="1"/>
</dbReference>
<name>A0A0M4RYX6_9FUSO</name>
<feature type="transmembrane region" description="Helical" evidence="8">
    <location>
        <begin position="149"/>
        <end position="170"/>
    </location>
</feature>
<dbReference type="Proteomes" id="UP000063147">
    <property type="component" value="Chromosome"/>
</dbReference>
<feature type="transmembrane region" description="Helical" evidence="8">
    <location>
        <begin position="35"/>
        <end position="63"/>
    </location>
</feature>
<feature type="transmembrane region" description="Helical" evidence="8">
    <location>
        <begin position="355"/>
        <end position="375"/>
    </location>
</feature>
<dbReference type="Pfam" id="PF03062">
    <property type="entry name" value="MBOAT"/>
    <property type="match status" value="1"/>
</dbReference>
<dbReference type="InterPro" id="IPR051085">
    <property type="entry name" value="MB_O-acyltransferase"/>
</dbReference>
<evidence type="ECO:0000256" key="8">
    <source>
        <dbReference type="SAM" id="Phobius"/>
    </source>
</evidence>
<keyword evidence="4 8" id="KW-0812">Transmembrane</keyword>
<dbReference type="InterPro" id="IPR024194">
    <property type="entry name" value="Ac/AlaTfrase_AlgI/DltB"/>
</dbReference>
<dbReference type="PATRIC" id="fig|76859.3.peg.2244"/>
<evidence type="ECO:0000256" key="2">
    <source>
        <dbReference type="ARBA" id="ARBA00010323"/>
    </source>
</evidence>
<evidence type="ECO:0000313" key="9">
    <source>
        <dbReference type="EMBL" id="ALF18684.1"/>
    </source>
</evidence>
<evidence type="ECO:0000256" key="7">
    <source>
        <dbReference type="PIRNR" id="PIRNR016636"/>
    </source>
</evidence>
<dbReference type="EMBL" id="CP012713">
    <property type="protein sequence ID" value="ALF18684.1"/>
    <property type="molecule type" value="Genomic_DNA"/>
</dbReference>
<dbReference type="OrthoDB" id="9805788at2"/>
<comment type="similarity">
    <text evidence="2 7">Belongs to the membrane-bound acyltransferase family.</text>
</comment>
<keyword evidence="3 7" id="KW-1003">Cell membrane</keyword>
<accession>A0A0M4RYX6</accession>
<dbReference type="PANTHER" id="PTHR13285">
    <property type="entry name" value="ACYLTRANSFERASE"/>
    <property type="match status" value="1"/>
</dbReference>
<feature type="transmembrane region" description="Helical" evidence="8">
    <location>
        <begin position="119"/>
        <end position="137"/>
    </location>
</feature>
<feature type="transmembrane region" description="Helical" evidence="8">
    <location>
        <begin position="6"/>
        <end position="23"/>
    </location>
</feature>
<organism evidence="9 10">
    <name type="scientific">Fusobacterium animalis</name>
    <dbReference type="NCBI Taxonomy" id="76859"/>
    <lineage>
        <taxon>Bacteria</taxon>
        <taxon>Fusobacteriati</taxon>
        <taxon>Fusobacteriota</taxon>
        <taxon>Fusobacteriia</taxon>
        <taxon>Fusobacteriales</taxon>
        <taxon>Fusobacteriaceae</taxon>
        <taxon>Fusobacterium</taxon>
    </lineage>
</organism>
<protein>
    <submittedName>
        <fullName evidence="9">Alanine ABC transporter</fullName>
    </submittedName>
</protein>
<keyword evidence="7" id="KW-0012">Acyltransferase</keyword>
<feature type="transmembrane region" description="Helical" evidence="8">
    <location>
        <begin position="83"/>
        <end position="107"/>
    </location>
</feature>